<dbReference type="PANTHER" id="PTHR43022">
    <property type="entry name" value="PROTEIN SMF"/>
    <property type="match status" value="1"/>
</dbReference>
<dbReference type="SUPFAM" id="SSF102405">
    <property type="entry name" value="MCP/YpsA-like"/>
    <property type="match status" value="1"/>
</dbReference>
<dbReference type="Pfam" id="PF17782">
    <property type="entry name" value="WHD_DprA"/>
    <property type="match status" value="1"/>
</dbReference>
<evidence type="ECO:0000313" key="4">
    <source>
        <dbReference type="EMBL" id="PIP19915.1"/>
    </source>
</evidence>
<reference evidence="4 5" key="1">
    <citation type="submission" date="2017-09" db="EMBL/GenBank/DDBJ databases">
        <title>Depth-based differentiation of microbial function through sediment-hosted aquifers and enrichment of novel symbionts in the deep terrestrial subsurface.</title>
        <authorList>
            <person name="Probst A.J."/>
            <person name="Ladd B."/>
            <person name="Jarett J.K."/>
            <person name="Geller-Mcgrath D.E."/>
            <person name="Sieber C.M."/>
            <person name="Emerson J.B."/>
            <person name="Anantharaman K."/>
            <person name="Thomas B.C."/>
            <person name="Malmstrom R."/>
            <person name="Stieglmeier M."/>
            <person name="Klingl A."/>
            <person name="Woyke T."/>
            <person name="Ryan C.M."/>
            <person name="Banfield J.F."/>
        </authorList>
    </citation>
    <scope>NUCLEOTIDE SEQUENCE [LARGE SCALE GENOMIC DNA]</scope>
    <source>
        <strain evidence="4">CG23_combo_of_CG06-09_8_20_14_all_41_10</strain>
    </source>
</reference>
<dbReference type="PANTHER" id="PTHR43022:SF1">
    <property type="entry name" value="PROTEIN SMF"/>
    <property type="match status" value="1"/>
</dbReference>
<evidence type="ECO:0000313" key="5">
    <source>
        <dbReference type="Proteomes" id="UP000231292"/>
    </source>
</evidence>
<evidence type="ECO:0000259" key="2">
    <source>
        <dbReference type="Pfam" id="PF02481"/>
    </source>
</evidence>
<dbReference type="InterPro" id="IPR036388">
    <property type="entry name" value="WH-like_DNA-bd_sf"/>
</dbReference>
<dbReference type="SUPFAM" id="SSF47781">
    <property type="entry name" value="RuvA domain 2-like"/>
    <property type="match status" value="1"/>
</dbReference>
<accession>A0A2G9YL06</accession>
<dbReference type="Pfam" id="PF02481">
    <property type="entry name" value="DNA_processg_A"/>
    <property type="match status" value="1"/>
</dbReference>
<dbReference type="Gene3D" id="1.10.10.10">
    <property type="entry name" value="Winged helix-like DNA-binding domain superfamily/Winged helix DNA-binding domain"/>
    <property type="match status" value="1"/>
</dbReference>
<name>A0A2G9YL06_9BACT</name>
<evidence type="ECO:0000256" key="1">
    <source>
        <dbReference type="ARBA" id="ARBA00006525"/>
    </source>
</evidence>
<dbReference type="Gene3D" id="3.40.50.450">
    <property type="match status" value="1"/>
</dbReference>
<organism evidence="4 5">
    <name type="scientific">Candidatus Sherwoodlollariibacterium unditelluris</name>
    <dbReference type="NCBI Taxonomy" id="1974757"/>
    <lineage>
        <taxon>Bacteria</taxon>
        <taxon>Pseudomonadati</taxon>
        <taxon>Candidatus Omnitrophota</taxon>
        <taxon>Candidatus Sherwoodlollariibacterium</taxon>
    </lineage>
</organism>
<dbReference type="InterPro" id="IPR003488">
    <property type="entry name" value="DprA"/>
</dbReference>
<comment type="similarity">
    <text evidence="1">Belongs to the DprA/Smf family.</text>
</comment>
<dbReference type="InterPro" id="IPR010994">
    <property type="entry name" value="RuvA_2-like"/>
</dbReference>
<feature type="domain" description="DprA winged helix" evidence="3">
    <location>
        <begin position="308"/>
        <end position="360"/>
    </location>
</feature>
<proteinExistence type="inferred from homology"/>
<dbReference type="EMBL" id="PCRK01000006">
    <property type="protein sequence ID" value="PIP19915.1"/>
    <property type="molecule type" value="Genomic_DNA"/>
</dbReference>
<dbReference type="InterPro" id="IPR041614">
    <property type="entry name" value="DprA_WH"/>
</dbReference>
<dbReference type="AlphaFoldDB" id="A0A2G9YL06"/>
<evidence type="ECO:0000259" key="3">
    <source>
        <dbReference type="Pfam" id="PF17782"/>
    </source>
</evidence>
<gene>
    <name evidence="4" type="primary">dprA</name>
    <name evidence="4" type="ORF">COX41_00240</name>
</gene>
<comment type="caution">
    <text evidence="4">The sequence shown here is derived from an EMBL/GenBank/DDBJ whole genome shotgun (WGS) entry which is preliminary data.</text>
</comment>
<protein>
    <submittedName>
        <fullName evidence="4">DNA-protecting protein DprA</fullName>
    </submittedName>
</protein>
<dbReference type="Proteomes" id="UP000231292">
    <property type="component" value="Unassembled WGS sequence"/>
</dbReference>
<dbReference type="NCBIfam" id="TIGR00732">
    <property type="entry name" value="dprA"/>
    <property type="match status" value="1"/>
</dbReference>
<dbReference type="GO" id="GO:0009294">
    <property type="term" value="P:DNA-mediated transformation"/>
    <property type="evidence" value="ECO:0007669"/>
    <property type="project" value="InterPro"/>
</dbReference>
<sequence length="365" mass="40115">MTKFEALISLNMVGEIGSIRLSRLLKYFGNPENVLKDSSEKLMAVSGIGEKIAQQITSFKREDLDRELALAKKLGLKIITQDDAGYPENLKNIYDPPIVLYVKGELKTEDKLSMAIVGSRRASYYGLSSAEKFAYELSEKGFTIVSGMARGIDTYAHRGALKAGGRTIAIMGSGFNHIYPPENKKLAEETAKNGAVISEFPCDAKPLPQNFPQRNRVISGLSLGVLVVEAARNSGALITADFALEQGRDVFSLPGKVDSKTSFGTNGLIKQGAKLVSCAEDILEEFNLSLNTKNAKIEPEKESITRHDLAGEELLLYNLIPQDPLQLDDLVEKVDINISRVSQILLNLQLKKLIREIPGKQFVRS</sequence>
<dbReference type="InterPro" id="IPR057666">
    <property type="entry name" value="DrpA_SLOG"/>
</dbReference>
<feature type="domain" description="Smf/DprA SLOG" evidence="2">
    <location>
        <begin position="77"/>
        <end position="286"/>
    </location>
</feature>